<name>A0A2S2R7J2_9HEMI</name>
<organism evidence="1">
    <name type="scientific">Sipha flava</name>
    <name type="common">yellow sugarcane aphid</name>
    <dbReference type="NCBI Taxonomy" id="143950"/>
    <lineage>
        <taxon>Eukaryota</taxon>
        <taxon>Metazoa</taxon>
        <taxon>Ecdysozoa</taxon>
        <taxon>Arthropoda</taxon>
        <taxon>Hexapoda</taxon>
        <taxon>Insecta</taxon>
        <taxon>Pterygota</taxon>
        <taxon>Neoptera</taxon>
        <taxon>Paraneoptera</taxon>
        <taxon>Hemiptera</taxon>
        <taxon>Sternorrhyncha</taxon>
        <taxon>Aphidomorpha</taxon>
        <taxon>Aphidoidea</taxon>
        <taxon>Aphididae</taxon>
        <taxon>Sipha</taxon>
    </lineage>
</organism>
<gene>
    <name evidence="1" type="ORF">g.2134</name>
</gene>
<sequence length="132" mass="14421">MISTNKSFSETLREMFGDFKDKSDARETTTLVVEFVPVAPNNILVAELRASVCNKRKHQAGRAIRPGRGCTGLGSVGMKSIDGGGIVEHTHTVIGWSTIFFLFKDDIAKVGFFQSLYFCSLTLAGDTVILDD</sequence>
<dbReference type="AlphaFoldDB" id="A0A2S2R7J2"/>
<protein>
    <submittedName>
        <fullName evidence="1">Uncharacterized protein</fullName>
    </submittedName>
</protein>
<reference evidence="1" key="1">
    <citation type="submission" date="2018-04" db="EMBL/GenBank/DDBJ databases">
        <title>Transcriptome assembly of Sipha flava.</title>
        <authorList>
            <person name="Scully E.D."/>
            <person name="Geib S.M."/>
            <person name="Palmer N.A."/>
            <person name="Koch K."/>
            <person name="Bradshaw J."/>
            <person name="Heng-Moss T."/>
            <person name="Sarath G."/>
        </authorList>
    </citation>
    <scope>NUCLEOTIDE SEQUENCE</scope>
</reference>
<evidence type="ECO:0000313" key="1">
    <source>
        <dbReference type="EMBL" id="MBY85893.1"/>
    </source>
</evidence>
<dbReference type="EMBL" id="GGMS01016690">
    <property type="protein sequence ID" value="MBY85893.1"/>
    <property type="molecule type" value="Transcribed_RNA"/>
</dbReference>
<proteinExistence type="predicted"/>
<accession>A0A2S2R7J2</accession>